<accession>A0A538TLX9</accession>
<organism evidence="1 2">
    <name type="scientific">Eiseniibacteriota bacterium</name>
    <dbReference type="NCBI Taxonomy" id="2212470"/>
    <lineage>
        <taxon>Bacteria</taxon>
        <taxon>Candidatus Eiseniibacteriota</taxon>
    </lineage>
</organism>
<protein>
    <submittedName>
        <fullName evidence="1">Uncharacterized protein</fullName>
    </submittedName>
</protein>
<name>A0A538TLX9_UNCEI</name>
<dbReference type="Proteomes" id="UP000316609">
    <property type="component" value="Unassembled WGS sequence"/>
</dbReference>
<reference evidence="1 2" key="1">
    <citation type="journal article" date="2019" name="Nat. Microbiol.">
        <title>Mediterranean grassland soil C-N compound turnover is dependent on rainfall and depth, and is mediated by genomically divergent microorganisms.</title>
        <authorList>
            <person name="Diamond S."/>
            <person name="Andeer P.F."/>
            <person name="Li Z."/>
            <person name="Crits-Christoph A."/>
            <person name="Burstein D."/>
            <person name="Anantharaman K."/>
            <person name="Lane K.R."/>
            <person name="Thomas B.C."/>
            <person name="Pan C."/>
            <person name="Northen T.R."/>
            <person name="Banfield J.F."/>
        </authorList>
    </citation>
    <scope>NUCLEOTIDE SEQUENCE [LARGE SCALE GENOMIC DNA]</scope>
    <source>
        <strain evidence="1">WS_8</strain>
    </source>
</reference>
<evidence type="ECO:0000313" key="1">
    <source>
        <dbReference type="EMBL" id="TMQ64620.1"/>
    </source>
</evidence>
<comment type="caution">
    <text evidence="1">The sequence shown here is derived from an EMBL/GenBank/DDBJ whole genome shotgun (WGS) entry which is preliminary data.</text>
</comment>
<dbReference type="AlphaFoldDB" id="A0A538TLX9"/>
<dbReference type="EMBL" id="VBOY01000082">
    <property type="protein sequence ID" value="TMQ64620.1"/>
    <property type="molecule type" value="Genomic_DNA"/>
</dbReference>
<gene>
    <name evidence="1" type="ORF">E6K78_08865</name>
</gene>
<sequence>MSLGLLAVLAAGCGGPQSATIGRPVTLEGEVVDPQCYFTHGGRGPAHRACALLCARGGQDLAFLNRAGGRVYPIIAARHGENPNDSLYAVVGYPVVVVGALYEKGGQKVLRVDGVKRLDRGS</sequence>
<proteinExistence type="predicted"/>
<evidence type="ECO:0000313" key="2">
    <source>
        <dbReference type="Proteomes" id="UP000316609"/>
    </source>
</evidence>